<dbReference type="Proteomes" id="UP000316649">
    <property type="component" value="Unassembled WGS sequence"/>
</dbReference>
<evidence type="ECO:0000313" key="1">
    <source>
        <dbReference type="EMBL" id="TVO68879.1"/>
    </source>
</evidence>
<sequence>MRTLIGSHFNHLGRVWVLHEVLADEGSVVLSDPSSQAIIQTNLFGEPSRKGPETITLPLFGNTPDSLSEELLELLSNKVIPPGLN</sequence>
<dbReference type="EMBL" id="VMNH01000033">
    <property type="protein sequence ID" value="TVO68879.1"/>
    <property type="molecule type" value="Genomic_DNA"/>
</dbReference>
<keyword evidence="2" id="KW-1185">Reference proteome</keyword>
<proteinExistence type="predicted"/>
<dbReference type="OrthoDB" id="7064529at2"/>
<comment type="caution">
    <text evidence="1">The sequence shown here is derived from an EMBL/GenBank/DDBJ whole genome shotgun (WGS) entry which is preliminary data.</text>
</comment>
<name>A0A557RUQ9_9GAMM</name>
<dbReference type="RefSeq" id="WP_144360592.1">
    <property type="nucleotide sequence ID" value="NZ_VMNH01000033.1"/>
</dbReference>
<accession>A0A557RUQ9</accession>
<dbReference type="AlphaFoldDB" id="A0A557RUQ9"/>
<protein>
    <submittedName>
        <fullName evidence="1">Uncharacterized protein</fullName>
    </submittedName>
</protein>
<gene>
    <name evidence="1" type="ORF">FHP88_18335</name>
</gene>
<organism evidence="1 2">
    <name type="scientific">Sedimenticola selenatireducens</name>
    <dbReference type="NCBI Taxonomy" id="191960"/>
    <lineage>
        <taxon>Bacteria</taxon>
        <taxon>Pseudomonadati</taxon>
        <taxon>Pseudomonadota</taxon>
        <taxon>Gammaproteobacteria</taxon>
        <taxon>Chromatiales</taxon>
        <taxon>Sedimenticolaceae</taxon>
        <taxon>Sedimenticola</taxon>
    </lineage>
</organism>
<reference evidence="1 2" key="1">
    <citation type="submission" date="2019-07" db="EMBL/GenBank/DDBJ databases">
        <title>The pathways for chlorine oxyanion respiration interact through the shared metabolite chlorate.</title>
        <authorList>
            <person name="Barnum T.P."/>
            <person name="Cheng Y."/>
            <person name="Hill K.A."/>
            <person name="Lucas L.N."/>
            <person name="Carlson H.K."/>
            <person name="Coates J.D."/>
        </authorList>
    </citation>
    <scope>NUCLEOTIDE SEQUENCE [LARGE SCALE GENOMIC DNA]</scope>
    <source>
        <strain evidence="1 2">BK-1</strain>
    </source>
</reference>
<evidence type="ECO:0000313" key="2">
    <source>
        <dbReference type="Proteomes" id="UP000316649"/>
    </source>
</evidence>